<dbReference type="Proteomes" id="UP000605259">
    <property type="component" value="Unassembled WGS sequence"/>
</dbReference>
<dbReference type="PANTHER" id="PTHR12110">
    <property type="entry name" value="HYDROXYPYRUVATE ISOMERASE"/>
    <property type="match status" value="1"/>
</dbReference>
<feature type="domain" description="Xylose isomerase-like TIM barrel" evidence="1">
    <location>
        <begin position="23"/>
        <end position="261"/>
    </location>
</feature>
<accession>A0A917ERQ1</accession>
<dbReference type="Pfam" id="PF01261">
    <property type="entry name" value="AP_endonuc_2"/>
    <property type="match status" value="1"/>
</dbReference>
<protein>
    <submittedName>
        <fullName evidence="2">3-dehydroshikimate dehydratase</fullName>
    </submittedName>
</protein>
<comment type="caution">
    <text evidence="2">The sequence shown here is derived from an EMBL/GenBank/DDBJ whole genome shotgun (WGS) entry which is preliminary data.</text>
</comment>
<organism evidence="2 3">
    <name type="scientific">Priestia taiwanensis</name>
    <dbReference type="NCBI Taxonomy" id="1347902"/>
    <lineage>
        <taxon>Bacteria</taxon>
        <taxon>Bacillati</taxon>
        <taxon>Bacillota</taxon>
        <taxon>Bacilli</taxon>
        <taxon>Bacillales</taxon>
        <taxon>Bacillaceae</taxon>
        <taxon>Priestia</taxon>
    </lineage>
</organism>
<dbReference type="AlphaFoldDB" id="A0A917ERQ1"/>
<dbReference type="Gene3D" id="3.20.20.150">
    <property type="entry name" value="Divalent-metal-dependent TIM barrel enzymes"/>
    <property type="match status" value="1"/>
</dbReference>
<gene>
    <name evidence="2" type="ORF">GCM10007140_35610</name>
</gene>
<proteinExistence type="predicted"/>
<dbReference type="PANTHER" id="PTHR12110:SF21">
    <property type="entry name" value="XYLOSE ISOMERASE-LIKE TIM BARREL DOMAIN-CONTAINING PROTEIN"/>
    <property type="match status" value="1"/>
</dbReference>
<name>A0A917ERQ1_9BACI</name>
<dbReference type="SUPFAM" id="SSF51658">
    <property type="entry name" value="Xylose isomerase-like"/>
    <property type="match status" value="1"/>
</dbReference>
<dbReference type="RefSeq" id="WP_188389849.1">
    <property type="nucleotide sequence ID" value="NZ_BMFK01000005.1"/>
</dbReference>
<evidence type="ECO:0000313" key="3">
    <source>
        <dbReference type="Proteomes" id="UP000605259"/>
    </source>
</evidence>
<reference evidence="2" key="2">
    <citation type="submission" date="2020-09" db="EMBL/GenBank/DDBJ databases">
        <authorList>
            <person name="Sun Q."/>
            <person name="Zhou Y."/>
        </authorList>
    </citation>
    <scope>NUCLEOTIDE SEQUENCE</scope>
    <source>
        <strain evidence="2">CGMCC 1.12698</strain>
    </source>
</reference>
<evidence type="ECO:0000259" key="1">
    <source>
        <dbReference type="Pfam" id="PF01261"/>
    </source>
</evidence>
<dbReference type="InterPro" id="IPR050312">
    <property type="entry name" value="IolE/XylAMocC-like"/>
</dbReference>
<dbReference type="InterPro" id="IPR036237">
    <property type="entry name" value="Xyl_isomerase-like_sf"/>
</dbReference>
<reference evidence="2" key="1">
    <citation type="journal article" date="2014" name="Int. J. Syst. Evol. Microbiol.">
        <title>Complete genome sequence of Corynebacterium casei LMG S-19264T (=DSM 44701T), isolated from a smear-ripened cheese.</title>
        <authorList>
            <consortium name="US DOE Joint Genome Institute (JGI-PGF)"/>
            <person name="Walter F."/>
            <person name="Albersmeier A."/>
            <person name="Kalinowski J."/>
            <person name="Ruckert C."/>
        </authorList>
    </citation>
    <scope>NUCLEOTIDE SEQUENCE</scope>
    <source>
        <strain evidence="2">CGMCC 1.12698</strain>
    </source>
</reference>
<dbReference type="EMBL" id="BMFK01000005">
    <property type="protein sequence ID" value="GGE82938.1"/>
    <property type="molecule type" value="Genomic_DNA"/>
</dbReference>
<keyword evidence="3" id="KW-1185">Reference proteome</keyword>
<sequence length="276" mass="31392">MKLSICTISFRHYLYSIDQLAHFAKDSGFQGIELWGVHAKNLADDNNYSADWLASYGLKTSMLSDYLPLEASYPVMMEEARHVSMLAKRWGTNKIRTFVGKEGSADTNEEKRKELTKRLRILCEFFEENGQQLLVETHPSTLTDSLPSTLRLLEETNHPALRINFDVLHMWESGVDPVAAMKQLRPFISHFHFKNIASREYLDVFAPHNVYAASGSREGMVPLFEGEVNYNEFLEEALANGEIEASLEWFGPNVKNVLKQDADEVKKVASLVKVNS</sequence>
<dbReference type="InterPro" id="IPR013022">
    <property type="entry name" value="Xyl_isomerase-like_TIM-brl"/>
</dbReference>
<evidence type="ECO:0000313" key="2">
    <source>
        <dbReference type="EMBL" id="GGE82938.1"/>
    </source>
</evidence>